<dbReference type="EMBL" id="JBBPFD010000432">
    <property type="protein sequence ID" value="KAK7878901.1"/>
    <property type="molecule type" value="Genomic_DNA"/>
</dbReference>
<evidence type="ECO:0000256" key="3">
    <source>
        <dbReference type="SAM" id="Phobius"/>
    </source>
</evidence>
<dbReference type="GO" id="GO:0008289">
    <property type="term" value="F:lipid binding"/>
    <property type="evidence" value="ECO:0007669"/>
    <property type="project" value="InterPro"/>
</dbReference>
<dbReference type="AlphaFoldDB" id="A0AAW0MIK5"/>
<accession>A0AAW0MIK5</accession>
<evidence type="ECO:0000313" key="5">
    <source>
        <dbReference type="Proteomes" id="UP001460270"/>
    </source>
</evidence>
<gene>
    <name evidence="4" type="ORF">WMY93_030835</name>
</gene>
<dbReference type="InterPro" id="IPR008405">
    <property type="entry name" value="ApoL"/>
</dbReference>
<protein>
    <submittedName>
        <fullName evidence="4">Uncharacterized protein</fullName>
    </submittedName>
</protein>
<evidence type="ECO:0000256" key="2">
    <source>
        <dbReference type="SAM" id="Coils"/>
    </source>
</evidence>
<sequence length="352" mass="38504">MIIRLVSQTFKQAARSSSIQNSSIRFNLEDKVIYEVLTQDQILKMLLQLQALEKLRMDPHFRVQLYFSGDSGSTFVTEYRTRNVQMRQMLEEMETAATELDNMKMGEKISSVAGSVVGLAGGVTFITGLALSPLTGGVSALLVTGASLGGVAGANGLVTFAAKYFVNRKQKKRAQQAIKQFKDHMTAMQSCLDEATFRKSADLKAAIGVVKILGMLCEALEKSQPIAEENQALLMMQFYSEIHTPEDSEPSEDLYEDAELPEVPAVSHFTTESSPPQMTSATQGQSTEYAPCTCKCSVWRMSPALQLSEKDVKTCRSRAAWPQSFSAFGPGPRALELITDLFLSSLPGIGAL</sequence>
<evidence type="ECO:0000313" key="4">
    <source>
        <dbReference type="EMBL" id="KAK7878901.1"/>
    </source>
</evidence>
<feature type="transmembrane region" description="Helical" evidence="3">
    <location>
        <begin position="112"/>
        <end position="134"/>
    </location>
</feature>
<dbReference type="PANTHER" id="PTHR14096">
    <property type="entry name" value="APOLIPOPROTEIN L"/>
    <property type="match status" value="1"/>
</dbReference>
<dbReference type="PANTHER" id="PTHR14096:SF57">
    <property type="entry name" value="APOLIPOPROTEIN L4"/>
    <property type="match status" value="1"/>
</dbReference>
<proteinExistence type="inferred from homology"/>
<dbReference type="GO" id="GO:0005576">
    <property type="term" value="C:extracellular region"/>
    <property type="evidence" value="ECO:0007669"/>
    <property type="project" value="InterPro"/>
</dbReference>
<evidence type="ECO:0000256" key="1">
    <source>
        <dbReference type="ARBA" id="ARBA00010090"/>
    </source>
</evidence>
<keyword evidence="3" id="KW-0812">Transmembrane</keyword>
<keyword evidence="5" id="KW-1185">Reference proteome</keyword>
<comment type="similarity">
    <text evidence="1">Belongs to the apolipoprotein L family.</text>
</comment>
<name>A0AAW0MIK5_9GOBI</name>
<feature type="coiled-coil region" evidence="2">
    <location>
        <begin position="76"/>
        <end position="103"/>
    </location>
</feature>
<keyword evidence="3" id="KW-0472">Membrane</keyword>
<comment type="caution">
    <text evidence="4">The sequence shown here is derived from an EMBL/GenBank/DDBJ whole genome shotgun (WGS) entry which is preliminary data.</text>
</comment>
<dbReference type="Proteomes" id="UP001460270">
    <property type="component" value="Unassembled WGS sequence"/>
</dbReference>
<dbReference type="Pfam" id="PF05461">
    <property type="entry name" value="ApoL"/>
    <property type="match status" value="1"/>
</dbReference>
<dbReference type="GO" id="GO:0016020">
    <property type="term" value="C:membrane"/>
    <property type="evidence" value="ECO:0007669"/>
    <property type="project" value="TreeGrafter"/>
</dbReference>
<dbReference type="GO" id="GO:0042157">
    <property type="term" value="P:lipoprotein metabolic process"/>
    <property type="evidence" value="ECO:0007669"/>
    <property type="project" value="InterPro"/>
</dbReference>
<dbReference type="GO" id="GO:0006869">
    <property type="term" value="P:lipid transport"/>
    <property type="evidence" value="ECO:0007669"/>
    <property type="project" value="InterPro"/>
</dbReference>
<organism evidence="4 5">
    <name type="scientific">Mugilogobius chulae</name>
    <name type="common">yellowstripe goby</name>
    <dbReference type="NCBI Taxonomy" id="88201"/>
    <lineage>
        <taxon>Eukaryota</taxon>
        <taxon>Metazoa</taxon>
        <taxon>Chordata</taxon>
        <taxon>Craniata</taxon>
        <taxon>Vertebrata</taxon>
        <taxon>Euteleostomi</taxon>
        <taxon>Actinopterygii</taxon>
        <taxon>Neopterygii</taxon>
        <taxon>Teleostei</taxon>
        <taxon>Neoteleostei</taxon>
        <taxon>Acanthomorphata</taxon>
        <taxon>Gobiaria</taxon>
        <taxon>Gobiiformes</taxon>
        <taxon>Gobioidei</taxon>
        <taxon>Gobiidae</taxon>
        <taxon>Gobionellinae</taxon>
        <taxon>Mugilogobius</taxon>
    </lineage>
</organism>
<keyword evidence="3" id="KW-1133">Transmembrane helix</keyword>
<keyword evidence="2" id="KW-0175">Coiled coil</keyword>
<reference evidence="5" key="1">
    <citation type="submission" date="2024-04" db="EMBL/GenBank/DDBJ databases">
        <title>Salinicola lusitanus LLJ914,a marine bacterium isolated from the Okinawa Trough.</title>
        <authorList>
            <person name="Li J."/>
        </authorList>
    </citation>
    <scope>NUCLEOTIDE SEQUENCE [LARGE SCALE GENOMIC DNA]</scope>
</reference>
<feature type="transmembrane region" description="Helical" evidence="3">
    <location>
        <begin position="140"/>
        <end position="166"/>
    </location>
</feature>